<evidence type="ECO:0000256" key="5">
    <source>
        <dbReference type="ARBA" id="ARBA00022679"/>
    </source>
</evidence>
<keyword evidence="14" id="KW-1185">Reference proteome</keyword>
<evidence type="ECO:0000256" key="11">
    <source>
        <dbReference type="HAMAP-Rule" id="MF_00244"/>
    </source>
</evidence>
<dbReference type="InterPro" id="IPR004821">
    <property type="entry name" value="Cyt_trans-like"/>
</dbReference>
<dbReference type="PANTHER" id="PTHR39321:SF3">
    <property type="entry name" value="PHOSPHOPANTETHEINE ADENYLYLTRANSFERASE"/>
    <property type="match status" value="1"/>
</dbReference>
<dbReference type="Proteomes" id="UP001501323">
    <property type="component" value="Unassembled WGS sequence"/>
</dbReference>
<evidence type="ECO:0000256" key="10">
    <source>
        <dbReference type="ARBA" id="ARBA00048721"/>
    </source>
</evidence>
<dbReference type="EMBL" id="BAABJY010000002">
    <property type="protein sequence ID" value="GAA4866796.1"/>
    <property type="molecule type" value="Genomic_DNA"/>
</dbReference>
<dbReference type="HAMAP" id="MF_00244">
    <property type="entry name" value="NaMN_adenylyltr"/>
    <property type="match status" value="1"/>
</dbReference>
<evidence type="ECO:0000256" key="9">
    <source>
        <dbReference type="ARBA" id="ARBA00023027"/>
    </source>
</evidence>
<comment type="catalytic activity">
    <reaction evidence="10 11">
        <text>nicotinate beta-D-ribonucleotide + ATP + H(+) = deamido-NAD(+) + diphosphate</text>
        <dbReference type="Rhea" id="RHEA:22860"/>
        <dbReference type="ChEBI" id="CHEBI:15378"/>
        <dbReference type="ChEBI" id="CHEBI:30616"/>
        <dbReference type="ChEBI" id="CHEBI:33019"/>
        <dbReference type="ChEBI" id="CHEBI:57502"/>
        <dbReference type="ChEBI" id="CHEBI:58437"/>
        <dbReference type="EC" id="2.7.7.18"/>
    </reaction>
</comment>
<dbReference type="Gene3D" id="3.40.50.620">
    <property type="entry name" value="HUPs"/>
    <property type="match status" value="1"/>
</dbReference>
<evidence type="ECO:0000313" key="13">
    <source>
        <dbReference type="EMBL" id="GAA4866796.1"/>
    </source>
</evidence>
<feature type="domain" description="Cytidyltransferase-like" evidence="12">
    <location>
        <begin position="6"/>
        <end position="185"/>
    </location>
</feature>
<sequence length="221" mass="24446">MNLLVFYGGTFDPVHEGHLSIARAAHVALRETIALVPAADPPHRPSPGASAPQRADMLDLAVAGEPGLCVDRRELARDAASYTIDTLHDLRLQHGREQPIAWLLGADSFRGLPEWKRWRELLDCCHFVVADRAGSPLDDRLAPGLADALRGRWTHRPDDLKESPAGRVLRLEQPLHPASATAIRRAIARGLSWREDVPPAVADYIQRHRLYRDGSTPDPSL</sequence>
<dbReference type="InterPro" id="IPR005248">
    <property type="entry name" value="NadD/NMNAT"/>
</dbReference>
<dbReference type="RefSeq" id="WP_345295705.1">
    <property type="nucleotide sequence ID" value="NZ_BAABJY010000002.1"/>
</dbReference>
<keyword evidence="5 11" id="KW-0808">Transferase</keyword>
<gene>
    <name evidence="11" type="primary">nadD</name>
    <name evidence="13" type="ORF">GCM10023332_18780</name>
</gene>
<evidence type="ECO:0000259" key="12">
    <source>
        <dbReference type="Pfam" id="PF01467"/>
    </source>
</evidence>
<comment type="function">
    <text evidence="1 11">Catalyzes the reversible adenylation of nicotinate mononucleotide (NaMN) to nicotinic acid adenine dinucleotide (NaAD).</text>
</comment>
<evidence type="ECO:0000256" key="1">
    <source>
        <dbReference type="ARBA" id="ARBA00002324"/>
    </source>
</evidence>
<reference evidence="14" key="1">
    <citation type="journal article" date="2019" name="Int. J. Syst. Evol. Microbiol.">
        <title>The Global Catalogue of Microorganisms (GCM) 10K type strain sequencing project: providing services to taxonomists for standard genome sequencing and annotation.</title>
        <authorList>
            <consortium name="The Broad Institute Genomics Platform"/>
            <consortium name="The Broad Institute Genome Sequencing Center for Infectious Disease"/>
            <person name="Wu L."/>
            <person name="Ma J."/>
        </authorList>
    </citation>
    <scope>NUCLEOTIDE SEQUENCE [LARGE SCALE GENOMIC DNA]</scope>
    <source>
        <strain evidence="14">JCM 18392</strain>
    </source>
</reference>
<organism evidence="13 14">
    <name type="scientific">Luteimonas vadosa</name>
    <dbReference type="NCBI Taxonomy" id="1165507"/>
    <lineage>
        <taxon>Bacteria</taxon>
        <taxon>Pseudomonadati</taxon>
        <taxon>Pseudomonadota</taxon>
        <taxon>Gammaproteobacteria</taxon>
        <taxon>Lysobacterales</taxon>
        <taxon>Lysobacteraceae</taxon>
        <taxon>Luteimonas</taxon>
    </lineage>
</organism>
<evidence type="ECO:0000256" key="4">
    <source>
        <dbReference type="ARBA" id="ARBA00022642"/>
    </source>
</evidence>
<evidence type="ECO:0000256" key="2">
    <source>
        <dbReference type="ARBA" id="ARBA00005019"/>
    </source>
</evidence>
<keyword evidence="4 11" id="KW-0662">Pyridine nucleotide biosynthesis</keyword>
<dbReference type="Pfam" id="PF01467">
    <property type="entry name" value="CTP_transf_like"/>
    <property type="match status" value="1"/>
</dbReference>
<protein>
    <recommendedName>
        <fullName evidence="11">Probable nicotinate-nucleotide adenylyltransferase</fullName>
        <ecNumber evidence="11">2.7.7.18</ecNumber>
    </recommendedName>
    <alternativeName>
        <fullName evidence="11">Deamido-NAD(+) diphosphorylase</fullName>
    </alternativeName>
    <alternativeName>
        <fullName evidence="11">Deamido-NAD(+) pyrophosphorylase</fullName>
    </alternativeName>
    <alternativeName>
        <fullName evidence="11">Nicotinate mononucleotide adenylyltransferase</fullName>
        <shortName evidence="11">NaMN adenylyltransferase</shortName>
    </alternativeName>
</protein>
<comment type="similarity">
    <text evidence="3 11">Belongs to the NadD family.</text>
</comment>
<dbReference type="NCBIfam" id="NF000839">
    <property type="entry name" value="PRK00071.1-1"/>
    <property type="match status" value="1"/>
</dbReference>
<dbReference type="EC" id="2.7.7.18" evidence="11"/>
<accession>A0ABP9E542</accession>
<evidence type="ECO:0000256" key="7">
    <source>
        <dbReference type="ARBA" id="ARBA00022741"/>
    </source>
</evidence>
<comment type="caution">
    <text evidence="13">The sequence shown here is derived from an EMBL/GenBank/DDBJ whole genome shotgun (WGS) entry which is preliminary data.</text>
</comment>
<comment type="pathway">
    <text evidence="2 11">Cofactor biosynthesis; NAD(+) biosynthesis; deamido-NAD(+) from nicotinate D-ribonucleotide: step 1/1.</text>
</comment>
<evidence type="ECO:0000256" key="3">
    <source>
        <dbReference type="ARBA" id="ARBA00009014"/>
    </source>
</evidence>
<evidence type="ECO:0000256" key="6">
    <source>
        <dbReference type="ARBA" id="ARBA00022695"/>
    </source>
</evidence>
<name>A0ABP9E542_9GAMM</name>
<keyword evidence="7 11" id="KW-0547">Nucleotide-binding</keyword>
<dbReference type="InterPro" id="IPR014729">
    <property type="entry name" value="Rossmann-like_a/b/a_fold"/>
</dbReference>
<evidence type="ECO:0000256" key="8">
    <source>
        <dbReference type="ARBA" id="ARBA00022840"/>
    </source>
</evidence>
<evidence type="ECO:0000313" key="14">
    <source>
        <dbReference type="Proteomes" id="UP001501323"/>
    </source>
</evidence>
<proteinExistence type="inferred from homology"/>
<keyword evidence="8 11" id="KW-0067">ATP-binding</keyword>
<dbReference type="PANTHER" id="PTHR39321">
    <property type="entry name" value="NICOTINATE-NUCLEOTIDE ADENYLYLTRANSFERASE-RELATED"/>
    <property type="match status" value="1"/>
</dbReference>
<keyword evidence="9 11" id="KW-0520">NAD</keyword>
<dbReference type="CDD" id="cd02165">
    <property type="entry name" value="NMNAT"/>
    <property type="match status" value="1"/>
</dbReference>
<dbReference type="NCBIfam" id="TIGR00125">
    <property type="entry name" value="cyt_tran_rel"/>
    <property type="match status" value="1"/>
</dbReference>
<dbReference type="NCBIfam" id="TIGR00482">
    <property type="entry name" value="nicotinate (nicotinamide) nucleotide adenylyltransferase"/>
    <property type="match status" value="1"/>
</dbReference>
<keyword evidence="6 11" id="KW-0548">Nucleotidyltransferase</keyword>
<dbReference type="SUPFAM" id="SSF52374">
    <property type="entry name" value="Nucleotidylyl transferase"/>
    <property type="match status" value="1"/>
</dbReference>